<dbReference type="AlphaFoldDB" id="D8R6Q4"/>
<evidence type="ECO:0000313" key="3">
    <source>
        <dbReference type="Proteomes" id="UP000001514"/>
    </source>
</evidence>
<keyword evidence="1" id="KW-0175">Coiled coil</keyword>
<feature type="coiled-coil region" evidence="1">
    <location>
        <begin position="97"/>
        <end position="159"/>
    </location>
</feature>
<dbReference type="Gramene" id="EFJ32714">
    <property type="protein sequence ID" value="EFJ32714"/>
    <property type="gene ID" value="SELMODRAFT_407778"/>
</dbReference>
<organism evidence="3">
    <name type="scientific">Selaginella moellendorffii</name>
    <name type="common">Spikemoss</name>
    <dbReference type="NCBI Taxonomy" id="88036"/>
    <lineage>
        <taxon>Eukaryota</taxon>
        <taxon>Viridiplantae</taxon>
        <taxon>Streptophyta</taxon>
        <taxon>Embryophyta</taxon>
        <taxon>Tracheophyta</taxon>
        <taxon>Lycopodiopsida</taxon>
        <taxon>Selaginellales</taxon>
        <taxon>Selaginellaceae</taxon>
        <taxon>Selaginella</taxon>
    </lineage>
</organism>
<dbReference type="EMBL" id="GL377572">
    <property type="protein sequence ID" value="EFJ32714.1"/>
    <property type="molecule type" value="Genomic_DNA"/>
</dbReference>
<gene>
    <name evidence="2" type="ORF">SELMODRAFT_407778</name>
</gene>
<name>D8R6Q4_SELML</name>
<keyword evidence="3" id="KW-1185">Reference proteome</keyword>
<dbReference type="InParanoid" id="D8R6Q4"/>
<proteinExistence type="predicted"/>
<sequence>MDDLCNDNGFVADVDAWLNTLGLSEEVGVERNLHPHAKITLDCYTGRRCVSRTMRRLSCSRKWQRRQCKKGKMKGEAAVEVAAQAAQVEEEKKGKMKEAAREQIAALDVKIAAWEDENSVQLEQITALIEENLEQRQQIADLKDQITSLNREKASMRSTLSSLKALFKRKLLESFRVKVAGMFPDAVWNGDVPDVGWWCGFIQDPRSIAALSSASGIGFDMPDACTDELRPRLSSIQQAGGVAAHVITEEPEVYATLVCQYAGASLERMKKIYRLVFGRDAAQDAFGDVGCCKCPVHCPEGVKTGQSPSRRQAKNFVCLFYFVSCLFFCFRIQRAQRLLPEDEERVDRSNITYPTCIWLLSKVVNAASISMGLFAALYGCWFQSHCLRVLAILWNLMILI</sequence>
<dbReference type="Proteomes" id="UP000001514">
    <property type="component" value="Unassembled WGS sequence"/>
</dbReference>
<dbReference type="KEGG" id="smo:SELMODRAFT_407778"/>
<evidence type="ECO:0000313" key="2">
    <source>
        <dbReference type="EMBL" id="EFJ32714.1"/>
    </source>
</evidence>
<evidence type="ECO:0000256" key="1">
    <source>
        <dbReference type="SAM" id="Coils"/>
    </source>
</evidence>
<dbReference type="HOGENOM" id="CLU_689639_0_0_1"/>
<reference evidence="2 3" key="1">
    <citation type="journal article" date="2011" name="Science">
        <title>The Selaginella genome identifies genetic changes associated with the evolution of vascular plants.</title>
        <authorList>
            <person name="Banks J.A."/>
            <person name="Nishiyama T."/>
            <person name="Hasebe M."/>
            <person name="Bowman J.L."/>
            <person name="Gribskov M."/>
            <person name="dePamphilis C."/>
            <person name="Albert V.A."/>
            <person name="Aono N."/>
            <person name="Aoyama T."/>
            <person name="Ambrose B.A."/>
            <person name="Ashton N.W."/>
            <person name="Axtell M.J."/>
            <person name="Barker E."/>
            <person name="Barker M.S."/>
            <person name="Bennetzen J.L."/>
            <person name="Bonawitz N.D."/>
            <person name="Chapple C."/>
            <person name="Cheng C."/>
            <person name="Correa L.G."/>
            <person name="Dacre M."/>
            <person name="DeBarry J."/>
            <person name="Dreyer I."/>
            <person name="Elias M."/>
            <person name="Engstrom E.M."/>
            <person name="Estelle M."/>
            <person name="Feng L."/>
            <person name="Finet C."/>
            <person name="Floyd S.K."/>
            <person name="Frommer W.B."/>
            <person name="Fujita T."/>
            <person name="Gramzow L."/>
            <person name="Gutensohn M."/>
            <person name="Harholt J."/>
            <person name="Hattori M."/>
            <person name="Heyl A."/>
            <person name="Hirai T."/>
            <person name="Hiwatashi Y."/>
            <person name="Ishikawa M."/>
            <person name="Iwata M."/>
            <person name="Karol K.G."/>
            <person name="Koehler B."/>
            <person name="Kolukisaoglu U."/>
            <person name="Kubo M."/>
            <person name="Kurata T."/>
            <person name="Lalonde S."/>
            <person name="Li K."/>
            <person name="Li Y."/>
            <person name="Litt A."/>
            <person name="Lyons E."/>
            <person name="Manning G."/>
            <person name="Maruyama T."/>
            <person name="Michael T.P."/>
            <person name="Mikami K."/>
            <person name="Miyazaki S."/>
            <person name="Morinaga S."/>
            <person name="Murata T."/>
            <person name="Mueller-Roeber B."/>
            <person name="Nelson D.R."/>
            <person name="Obara M."/>
            <person name="Oguri Y."/>
            <person name="Olmstead R.G."/>
            <person name="Onodera N."/>
            <person name="Petersen B.L."/>
            <person name="Pils B."/>
            <person name="Prigge M."/>
            <person name="Rensing S.A."/>
            <person name="Riano-Pachon D.M."/>
            <person name="Roberts A.W."/>
            <person name="Sato Y."/>
            <person name="Scheller H.V."/>
            <person name="Schulz B."/>
            <person name="Schulz C."/>
            <person name="Shakirov E.V."/>
            <person name="Shibagaki N."/>
            <person name="Shinohara N."/>
            <person name="Shippen D.E."/>
            <person name="Soerensen I."/>
            <person name="Sotooka R."/>
            <person name="Sugimoto N."/>
            <person name="Sugita M."/>
            <person name="Sumikawa N."/>
            <person name="Tanurdzic M."/>
            <person name="Theissen G."/>
            <person name="Ulvskov P."/>
            <person name="Wakazuki S."/>
            <person name="Weng J.K."/>
            <person name="Willats W.W."/>
            <person name="Wipf D."/>
            <person name="Wolf P.G."/>
            <person name="Yang L."/>
            <person name="Zimmer A.D."/>
            <person name="Zhu Q."/>
            <person name="Mitros T."/>
            <person name="Hellsten U."/>
            <person name="Loque D."/>
            <person name="Otillar R."/>
            <person name="Salamov A."/>
            <person name="Schmutz J."/>
            <person name="Shapiro H."/>
            <person name="Lindquist E."/>
            <person name="Lucas S."/>
            <person name="Rokhsar D."/>
            <person name="Grigoriev I.V."/>
        </authorList>
    </citation>
    <scope>NUCLEOTIDE SEQUENCE [LARGE SCALE GENOMIC DNA]</scope>
</reference>
<protein>
    <submittedName>
        <fullName evidence="2">Uncharacterized protein</fullName>
    </submittedName>
</protein>
<accession>D8R6Q4</accession>